<evidence type="ECO:0000313" key="2">
    <source>
        <dbReference type="Proteomes" id="UP000038011"/>
    </source>
</evidence>
<name>A0A0N0E6M7_9HYPH</name>
<dbReference type="EMBL" id="JXMU01000028">
    <property type="protein sequence ID" value="KPB00172.1"/>
    <property type="molecule type" value="Genomic_DNA"/>
</dbReference>
<dbReference type="RefSeq" id="WP_054000250.1">
    <property type="nucleotide sequence ID" value="NZ_JXMU01000028.1"/>
</dbReference>
<sequence length="112" mass="12050">MKKLPLIGAGVPVIMSVLMTANIAYAGEELLIRTATHFNDCPAVISTMLQQLGANSNRVRTKIDTGAHYYVTLESHAANLEFRCNAVSELIEVVRVTPGTLQVASQAQVPAQ</sequence>
<proteinExistence type="predicted"/>
<keyword evidence="2" id="KW-1185">Reference proteome</keyword>
<gene>
    <name evidence="1" type="ORF">SU32_15305</name>
</gene>
<accession>A0A0N0E6M7</accession>
<comment type="caution">
    <text evidence="1">The sequence shown here is derived from an EMBL/GenBank/DDBJ whole genome shotgun (WGS) entry which is preliminary data.</text>
</comment>
<organism evidence="1 2">
    <name type="scientific">Ahrensia marina</name>
    <dbReference type="NCBI Taxonomy" id="1514904"/>
    <lineage>
        <taxon>Bacteria</taxon>
        <taxon>Pseudomonadati</taxon>
        <taxon>Pseudomonadota</taxon>
        <taxon>Alphaproteobacteria</taxon>
        <taxon>Hyphomicrobiales</taxon>
        <taxon>Ahrensiaceae</taxon>
        <taxon>Ahrensia</taxon>
    </lineage>
</organism>
<evidence type="ECO:0000313" key="1">
    <source>
        <dbReference type="EMBL" id="KPB00172.1"/>
    </source>
</evidence>
<dbReference type="AlphaFoldDB" id="A0A0N0E6M7"/>
<reference evidence="1 2" key="1">
    <citation type="submission" date="2015-01" db="EMBL/GenBank/DDBJ databases">
        <title>Ahrensia donghaiensis sp. nov., a novel dimethylsulphoniopropionate-cleavage bacterium isolated from seawater and emended descriptions of the genus Ahrensia and Ahrensia kielensis.</title>
        <authorList>
            <person name="Liu J."/>
        </authorList>
    </citation>
    <scope>NUCLEOTIDE SEQUENCE [LARGE SCALE GENOMIC DNA]</scope>
    <source>
        <strain evidence="1 2">LZD062</strain>
    </source>
</reference>
<protein>
    <submittedName>
        <fullName evidence="1">Uncharacterized protein</fullName>
    </submittedName>
</protein>
<dbReference type="OrthoDB" id="8481344at2"/>
<dbReference type="Proteomes" id="UP000038011">
    <property type="component" value="Unassembled WGS sequence"/>
</dbReference>
<dbReference type="PATRIC" id="fig|1514904.3.peg.2205"/>